<feature type="compositionally biased region" description="Basic and acidic residues" evidence="2">
    <location>
        <begin position="211"/>
        <end position="243"/>
    </location>
</feature>
<dbReference type="OrthoDB" id="25675at2759"/>
<evidence type="ECO:0000256" key="2">
    <source>
        <dbReference type="SAM" id="MobiDB-lite"/>
    </source>
</evidence>
<gene>
    <name evidence="4" type="ORF">CONCODRAFT_86077</name>
</gene>
<organism evidence="4 5">
    <name type="scientific">Conidiobolus coronatus (strain ATCC 28846 / CBS 209.66 / NRRL 28638)</name>
    <name type="common">Delacroixia coronata</name>
    <dbReference type="NCBI Taxonomy" id="796925"/>
    <lineage>
        <taxon>Eukaryota</taxon>
        <taxon>Fungi</taxon>
        <taxon>Fungi incertae sedis</taxon>
        <taxon>Zoopagomycota</taxon>
        <taxon>Entomophthoromycotina</taxon>
        <taxon>Entomophthoromycetes</taxon>
        <taxon>Entomophthorales</taxon>
        <taxon>Ancylistaceae</taxon>
        <taxon>Conidiobolus</taxon>
    </lineage>
</organism>
<feature type="compositionally biased region" description="Basic residues" evidence="2">
    <location>
        <begin position="282"/>
        <end position="294"/>
    </location>
</feature>
<reference evidence="4 5" key="1">
    <citation type="journal article" date="2015" name="Genome Biol. Evol.">
        <title>Phylogenomic analyses indicate that early fungi evolved digesting cell walls of algal ancestors of land plants.</title>
        <authorList>
            <person name="Chang Y."/>
            <person name="Wang S."/>
            <person name="Sekimoto S."/>
            <person name="Aerts A.L."/>
            <person name="Choi C."/>
            <person name="Clum A."/>
            <person name="LaButti K.M."/>
            <person name="Lindquist E.A."/>
            <person name="Yee Ngan C."/>
            <person name="Ohm R.A."/>
            <person name="Salamov A.A."/>
            <person name="Grigoriev I.V."/>
            <person name="Spatafora J.W."/>
            <person name="Berbee M.L."/>
        </authorList>
    </citation>
    <scope>NUCLEOTIDE SEQUENCE [LARGE SCALE GENOMIC DNA]</scope>
    <source>
        <strain evidence="4 5">NRRL 28638</strain>
    </source>
</reference>
<dbReference type="GO" id="GO:0032040">
    <property type="term" value="C:small-subunit processome"/>
    <property type="evidence" value="ECO:0007669"/>
    <property type="project" value="InterPro"/>
</dbReference>
<keyword evidence="1" id="KW-0539">Nucleus</keyword>
<name>A0A137P2I7_CONC2</name>
<dbReference type="EMBL" id="KQ964546">
    <property type="protein sequence ID" value="KXN69131.1"/>
    <property type="molecule type" value="Genomic_DNA"/>
</dbReference>
<sequence length="315" mass="36145">MKAKRIKGYKKEFKIYQTALKFKTPYNLIVEPAFISLCLAQKINLKERLEEIIGSQFKLISSSCVSSELKKQKLFNKFGLEYKNLKLFNRKCSHNKTESKECILSQIDKSNSSKFIVLSSDLELNTELQKTCQFTPIFSVFKGIVIMSPINDLTKQKLLDLEKKKSGANTGELKLMEKRFDLNVEGSVEEFRPKKKKAKGPNPLSVKKKSKGEDSTNKDKAAKSTGKDEHKEKSKHQEQKTNDNNKSSTVKVDSTIENSIEQEIKQIQDEGLVEETQDKSQNSRKRKRKHKSKKNSNESEPIDNNNEEVNDEDED</sequence>
<feature type="region of interest" description="Disordered" evidence="2">
    <location>
        <begin position="190"/>
        <end position="315"/>
    </location>
</feature>
<dbReference type="Pfam" id="PF24779">
    <property type="entry name" value="UTP23_sensor"/>
    <property type="match status" value="1"/>
</dbReference>
<dbReference type="STRING" id="796925.A0A137P2I7"/>
<proteinExistence type="predicted"/>
<evidence type="ECO:0000256" key="1">
    <source>
        <dbReference type="ARBA" id="ARBA00023242"/>
    </source>
</evidence>
<dbReference type="Pfam" id="PF04900">
    <property type="entry name" value="Fcf1"/>
    <property type="match status" value="1"/>
</dbReference>
<dbReference type="InterPro" id="IPR006984">
    <property type="entry name" value="Fcf1/UTP23"/>
</dbReference>
<dbReference type="PANTHER" id="PTHR12416">
    <property type="entry name" value="RRNA-PROCESSING PROTEIN UTP23 HOMOLOG"/>
    <property type="match status" value="1"/>
</dbReference>
<dbReference type="InterPro" id="IPR057776">
    <property type="entry name" value="UTP23_sensor"/>
</dbReference>
<evidence type="ECO:0000259" key="3">
    <source>
        <dbReference type="Pfam" id="PF24779"/>
    </source>
</evidence>
<dbReference type="Proteomes" id="UP000070444">
    <property type="component" value="Unassembled WGS sequence"/>
</dbReference>
<evidence type="ECO:0000313" key="5">
    <source>
        <dbReference type="Proteomes" id="UP000070444"/>
    </source>
</evidence>
<keyword evidence="5" id="KW-1185">Reference proteome</keyword>
<protein>
    <recommendedName>
        <fullName evidence="3">UTP23 sensor motif region domain-containing protein</fullName>
    </recommendedName>
</protein>
<feature type="compositionally biased region" description="Acidic residues" evidence="2">
    <location>
        <begin position="305"/>
        <end position="315"/>
    </location>
</feature>
<dbReference type="OMA" id="CCMQALY"/>
<feature type="compositionally biased region" description="Polar residues" evidence="2">
    <location>
        <begin position="244"/>
        <end position="261"/>
    </location>
</feature>
<evidence type="ECO:0000313" key="4">
    <source>
        <dbReference type="EMBL" id="KXN69131.1"/>
    </source>
</evidence>
<dbReference type="Gene3D" id="3.40.50.1010">
    <property type="entry name" value="5'-nuclease"/>
    <property type="match status" value="1"/>
</dbReference>
<feature type="domain" description="UTP23 sensor motif region" evidence="3">
    <location>
        <begin position="194"/>
        <end position="211"/>
    </location>
</feature>
<accession>A0A137P2I7</accession>
<dbReference type="AlphaFoldDB" id="A0A137P2I7"/>